<dbReference type="Pfam" id="PF00753">
    <property type="entry name" value="Lactamase_B"/>
    <property type="match status" value="2"/>
</dbReference>
<dbReference type="PANTHER" id="PTHR23131:SF0">
    <property type="entry name" value="ENDORIBONUCLEASE LACTB2"/>
    <property type="match status" value="1"/>
</dbReference>
<accession>A0ABS9Q2R8</accession>
<dbReference type="SMART" id="SM00849">
    <property type="entry name" value="Lactamase_B"/>
    <property type="match status" value="1"/>
</dbReference>
<evidence type="ECO:0000313" key="2">
    <source>
        <dbReference type="EMBL" id="MCG7322170.1"/>
    </source>
</evidence>
<dbReference type="PANTHER" id="PTHR23131">
    <property type="entry name" value="ENDORIBONUCLEASE LACTB2"/>
    <property type="match status" value="1"/>
</dbReference>
<dbReference type="Gene3D" id="3.60.15.10">
    <property type="entry name" value="Ribonuclease Z/Hydroxyacylglutathione hydrolase-like"/>
    <property type="match status" value="1"/>
</dbReference>
<dbReference type="InterPro" id="IPR036866">
    <property type="entry name" value="RibonucZ/Hydroxyglut_hydro"/>
</dbReference>
<dbReference type="InterPro" id="IPR041516">
    <property type="entry name" value="LACTB2_WH"/>
</dbReference>
<dbReference type="InterPro" id="IPR001279">
    <property type="entry name" value="Metallo-B-lactamas"/>
</dbReference>
<evidence type="ECO:0000259" key="1">
    <source>
        <dbReference type="SMART" id="SM00849"/>
    </source>
</evidence>
<dbReference type="InterPro" id="IPR050662">
    <property type="entry name" value="Sec-metab_biosynth-thioest"/>
</dbReference>
<dbReference type="InterPro" id="IPR036388">
    <property type="entry name" value="WH-like_DNA-bd_sf"/>
</dbReference>
<evidence type="ECO:0000313" key="3">
    <source>
        <dbReference type="Proteomes" id="UP001521931"/>
    </source>
</evidence>
<dbReference type="Pfam" id="PF17778">
    <property type="entry name" value="WHD_BLACT"/>
    <property type="match status" value="1"/>
</dbReference>
<protein>
    <submittedName>
        <fullName evidence="2">MBL fold metallo-hydrolase</fullName>
    </submittedName>
</protein>
<dbReference type="Gene3D" id="1.10.10.10">
    <property type="entry name" value="Winged helix-like DNA-binding domain superfamily/Winged helix DNA-binding domain"/>
    <property type="match status" value="1"/>
</dbReference>
<gene>
    <name evidence="2" type="ORF">MHL29_09760</name>
</gene>
<comment type="caution">
    <text evidence="2">The sequence shown here is derived from an EMBL/GenBank/DDBJ whole genome shotgun (WGS) entry which is preliminary data.</text>
</comment>
<dbReference type="EMBL" id="JAKRCV010000027">
    <property type="protein sequence ID" value="MCG7322170.1"/>
    <property type="molecule type" value="Genomic_DNA"/>
</dbReference>
<name>A0ABS9Q2R8_9MICO</name>
<sequence length="244" mass="25460">MTLDGTNTWVLAEPGSGAVAVVDPGPLDEQHLRAVISLVEERGARVTHTLLTHGHADHAEGAGRFAELTGTRVQAIGDGHDDLREGSVLHVGDLEVAVLATPGHTSDSVSFVLPADNTVLTGDTVLGRGTTVVAHPDGVLADYLASLRRLRSLTGSGAVTRILPGHGPTVDAADEAVAYYLRHRADRLDQVRAALAAGDTTADEVVERVYADVPREVWPAARLSVLAQIAYLPTSPDAAAVTDG</sequence>
<dbReference type="SUPFAM" id="SSF56281">
    <property type="entry name" value="Metallo-hydrolase/oxidoreductase"/>
    <property type="match status" value="1"/>
</dbReference>
<proteinExistence type="predicted"/>
<keyword evidence="3" id="KW-1185">Reference proteome</keyword>
<feature type="domain" description="Metallo-beta-lactamase" evidence="1">
    <location>
        <begin position="5"/>
        <end position="166"/>
    </location>
</feature>
<dbReference type="CDD" id="cd16278">
    <property type="entry name" value="metallo-hydrolase-like_MBL-fold"/>
    <property type="match status" value="1"/>
</dbReference>
<organism evidence="2 3">
    <name type="scientific">Arsenicicoccus bolidensis</name>
    <dbReference type="NCBI Taxonomy" id="229480"/>
    <lineage>
        <taxon>Bacteria</taxon>
        <taxon>Bacillati</taxon>
        <taxon>Actinomycetota</taxon>
        <taxon>Actinomycetes</taxon>
        <taxon>Micrococcales</taxon>
        <taxon>Intrasporangiaceae</taxon>
        <taxon>Arsenicicoccus</taxon>
    </lineage>
</organism>
<dbReference type="Proteomes" id="UP001521931">
    <property type="component" value="Unassembled WGS sequence"/>
</dbReference>
<reference evidence="2 3" key="1">
    <citation type="submission" date="2022-02" db="EMBL/GenBank/DDBJ databases">
        <title>Uncovering new skin microbiome diversity through culturing and metagenomics.</title>
        <authorList>
            <person name="Conlan S."/>
            <person name="Deming C."/>
            <person name="Nisc Comparative Sequencing Program N."/>
            <person name="Segre J.A."/>
        </authorList>
    </citation>
    <scope>NUCLEOTIDE SEQUENCE [LARGE SCALE GENOMIC DNA]</scope>
    <source>
        <strain evidence="2 3">ACRQZ</strain>
    </source>
</reference>